<dbReference type="Proteomes" id="UP000681967">
    <property type="component" value="Unassembled WGS sequence"/>
</dbReference>
<dbReference type="GO" id="GO:0003676">
    <property type="term" value="F:nucleic acid binding"/>
    <property type="evidence" value="ECO:0007669"/>
    <property type="project" value="InterPro"/>
</dbReference>
<dbReference type="InterPro" id="IPR050951">
    <property type="entry name" value="Retrovirus_Pol_polyprotein"/>
</dbReference>
<feature type="domain" description="Integrase catalytic" evidence="1">
    <location>
        <begin position="1"/>
        <end position="98"/>
    </location>
</feature>
<evidence type="ECO:0000259" key="1">
    <source>
        <dbReference type="PROSITE" id="PS50994"/>
    </source>
</evidence>
<dbReference type="PROSITE" id="PS50994">
    <property type="entry name" value="INTEGRASE"/>
    <property type="match status" value="1"/>
</dbReference>
<dbReference type="InterPro" id="IPR036397">
    <property type="entry name" value="RNaseH_sf"/>
</dbReference>
<evidence type="ECO:0000313" key="4">
    <source>
        <dbReference type="Proteomes" id="UP000663855"/>
    </source>
</evidence>
<dbReference type="InterPro" id="IPR012337">
    <property type="entry name" value="RNaseH-like_sf"/>
</dbReference>
<dbReference type="Proteomes" id="UP000663855">
    <property type="component" value="Unassembled WGS sequence"/>
</dbReference>
<dbReference type="Gene3D" id="3.30.420.10">
    <property type="entry name" value="Ribonuclease H-like superfamily/Ribonuclease H"/>
    <property type="match status" value="1"/>
</dbReference>
<dbReference type="InterPro" id="IPR001584">
    <property type="entry name" value="Integrase_cat-core"/>
</dbReference>
<evidence type="ECO:0000313" key="3">
    <source>
        <dbReference type="EMBL" id="CAF3978800.1"/>
    </source>
</evidence>
<gene>
    <name evidence="3" type="ORF">BYL167_LOCUS12494</name>
    <name evidence="2" type="ORF">CJN711_LOCUS13255</name>
</gene>
<dbReference type="PANTHER" id="PTHR37984:SF5">
    <property type="entry name" value="PROTEIN NYNRIN-LIKE"/>
    <property type="match status" value="1"/>
</dbReference>
<dbReference type="SUPFAM" id="SSF53098">
    <property type="entry name" value="Ribonuclease H-like"/>
    <property type="match status" value="1"/>
</dbReference>
<dbReference type="GO" id="GO:0015074">
    <property type="term" value="P:DNA integration"/>
    <property type="evidence" value="ECO:0007669"/>
    <property type="project" value="InterPro"/>
</dbReference>
<reference evidence="2" key="1">
    <citation type="submission" date="2021-02" db="EMBL/GenBank/DDBJ databases">
        <authorList>
            <person name="Nowell W R."/>
        </authorList>
    </citation>
    <scope>NUCLEOTIDE SEQUENCE</scope>
</reference>
<dbReference type="EMBL" id="CAJNOV010005817">
    <property type="protein sequence ID" value="CAF1226141.1"/>
    <property type="molecule type" value="Genomic_DNA"/>
</dbReference>
<protein>
    <recommendedName>
        <fullName evidence="1">Integrase catalytic domain-containing protein</fullName>
    </recommendedName>
</protein>
<comment type="caution">
    <text evidence="2">The sequence shown here is derived from an EMBL/GenBank/DDBJ whole genome shotgun (WGS) entry which is preliminary data.</text>
</comment>
<proteinExistence type="predicted"/>
<sequence length="271" mass="30942">MHVSLYYLNYFYFRANIILNLKLDWPDLIIINGRPRHPQSQGLVERGNAFVQKILGKWLETNNSLDWPSGLGPVMLAINNCISQSTKKTPYELVFGQRVRNDHDFWIQIYEQSTNKSIINEEDLPSSINSYLNSDNDEVIYNNDASQASFTDIPVPLSLINVTESDDNHGSHKRVRDEAEKNCIRTAERQMKNYQRALKKQKVFQVNDIVGLKIADVDRSNTASSILPCKIFKIIIKKDSLTTLYKMATVNGIITDAFSSSDFIDLSETLC</sequence>
<organism evidence="2 4">
    <name type="scientific">Rotaria magnacalcarata</name>
    <dbReference type="NCBI Taxonomy" id="392030"/>
    <lineage>
        <taxon>Eukaryota</taxon>
        <taxon>Metazoa</taxon>
        <taxon>Spiralia</taxon>
        <taxon>Gnathifera</taxon>
        <taxon>Rotifera</taxon>
        <taxon>Eurotatoria</taxon>
        <taxon>Bdelloidea</taxon>
        <taxon>Philodinida</taxon>
        <taxon>Philodinidae</taxon>
        <taxon>Rotaria</taxon>
    </lineage>
</organism>
<dbReference type="EMBL" id="CAJOBH010004125">
    <property type="protein sequence ID" value="CAF3978800.1"/>
    <property type="molecule type" value="Genomic_DNA"/>
</dbReference>
<accession>A0A814Y8Q0</accession>
<name>A0A814Y8Q0_9BILA</name>
<dbReference type="PANTHER" id="PTHR37984">
    <property type="entry name" value="PROTEIN CBG26694"/>
    <property type="match status" value="1"/>
</dbReference>
<dbReference type="AlphaFoldDB" id="A0A814Y8Q0"/>
<evidence type="ECO:0000313" key="2">
    <source>
        <dbReference type="EMBL" id="CAF1226141.1"/>
    </source>
</evidence>